<dbReference type="AlphaFoldDB" id="A0A8C8ZB91"/>
<reference evidence="2" key="2">
    <citation type="submission" date="2025-09" db="UniProtKB">
        <authorList>
            <consortium name="Ensembl"/>
        </authorList>
    </citation>
    <scope>IDENTIFICATION</scope>
</reference>
<evidence type="ECO:0000313" key="3">
    <source>
        <dbReference type="Proteomes" id="UP000694414"/>
    </source>
</evidence>
<feature type="compositionally biased region" description="Acidic residues" evidence="1">
    <location>
        <begin position="1"/>
        <end position="10"/>
    </location>
</feature>
<dbReference type="Ensembl" id="ENSPSMT00000017213.1">
    <property type="protein sequence ID" value="ENSPSMP00000014819.1"/>
    <property type="gene ID" value="ENSPSMG00000010621.1"/>
</dbReference>
<evidence type="ECO:0000313" key="2">
    <source>
        <dbReference type="Ensembl" id="ENSPSMP00000014819.1"/>
    </source>
</evidence>
<feature type="region of interest" description="Disordered" evidence="1">
    <location>
        <begin position="1"/>
        <end position="60"/>
    </location>
</feature>
<evidence type="ECO:0000256" key="1">
    <source>
        <dbReference type="SAM" id="MobiDB-lite"/>
    </source>
</evidence>
<organism evidence="2 3">
    <name type="scientific">Prolemur simus</name>
    <name type="common">Greater bamboo lemur</name>
    <name type="synonym">Hapalemur simus</name>
    <dbReference type="NCBI Taxonomy" id="1328070"/>
    <lineage>
        <taxon>Eukaryota</taxon>
        <taxon>Metazoa</taxon>
        <taxon>Chordata</taxon>
        <taxon>Craniata</taxon>
        <taxon>Vertebrata</taxon>
        <taxon>Euteleostomi</taxon>
        <taxon>Mammalia</taxon>
        <taxon>Eutheria</taxon>
        <taxon>Euarchontoglires</taxon>
        <taxon>Primates</taxon>
        <taxon>Strepsirrhini</taxon>
        <taxon>Lemuriformes</taxon>
        <taxon>Lemuridae</taxon>
        <taxon>Prolemur</taxon>
    </lineage>
</organism>
<protein>
    <submittedName>
        <fullName evidence="2">Uncharacterized protein</fullName>
    </submittedName>
</protein>
<dbReference type="Proteomes" id="UP000694414">
    <property type="component" value="Unplaced"/>
</dbReference>
<keyword evidence="3" id="KW-1185">Reference proteome</keyword>
<sequence length="148" mass="16260">MEMIDTEEPGELERSTLQDSDEYSSPAPLPLDQLSRKENSLKESSNILSVQDNKSPLPAQPVYTTDIKELNVYSEVQEPKELPPPSKTSAAAQLDELMAHLSEMQDKVGTSQMVKPPGPTGALVYLSGTQLCIPLLRNSSKLSFIFPD</sequence>
<feature type="compositionally biased region" description="Polar residues" evidence="1">
    <location>
        <begin position="42"/>
        <end position="54"/>
    </location>
</feature>
<proteinExistence type="predicted"/>
<name>A0A8C8ZB91_PROSS</name>
<reference evidence="2" key="1">
    <citation type="submission" date="2025-08" db="UniProtKB">
        <authorList>
            <consortium name="Ensembl"/>
        </authorList>
    </citation>
    <scope>IDENTIFICATION</scope>
</reference>
<dbReference type="GeneTree" id="ENSGT00940000160259"/>
<accession>A0A8C8ZB91</accession>